<comment type="similarity">
    <text evidence="2">Belongs to the UPF0126 family.</text>
</comment>
<protein>
    <recommendedName>
        <fullName evidence="8">Glycine transporter domain-containing protein</fullName>
    </recommendedName>
</protein>
<feature type="transmembrane region" description="Helical" evidence="7">
    <location>
        <begin position="182"/>
        <end position="206"/>
    </location>
</feature>
<keyword evidence="4 7" id="KW-0812">Transmembrane</keyword>
<organism evidence="9 10">
    <name type="scientific">Gulosibacter macacae</name>
    <dbReference type="NCBI Taxonomy" id="2488791"/>
    <lineage>
        <taxon>Bacteria</taxon>
        <taxon>Bacillati</taxon>
        <taxon>Actinomycetota</taxon>
        <taxon>Actinomycetes</taxon>
        <taxon>Micrococcales</taxon>
        <taxon>Microbacteriaceae</taxon>
        <taxon>Gulosibacter</taxon>
    </lineage>
</organism>
<feature type="transmembrane region" description="Helical" evidence="7">
    <location>
        <begin position="40"/>
        <end position="59"/>
    </location>
</feature>
<gene>
    <name evidence="9" type="ORF">EG850_01075</name>
</gene>
<name>A0A3P3W1W1_9MICO</name>
<dbReference type="AlphaFoldDB" id="A0A3P3W1W1"/>
<evidence type="ECO:0000313" key="9">
    <source>
        <dbReference type="EMBL" id="RRJ88764.1"/>
    </source>
</evidence>
<evidence type="ECO:0000259" key="8">
    <source>
        <dbReference type="Pfam" id="PF03458"/>
    </source>
</evidence>
<feature type="transmembrane region" description="Helical" evidence="7">
    <location>
        <begin position="97"/>
        <end position="122"/>
    </location>
</feature>
<dbReference type="Pfam" id="PF03458">
    <property type="entry name" value="Gly_transporter"/>
    <property type="match status" value="2"/>
</dbReference>
<evidence type="ECO:0000256" key="5">
    <source>
        <dbReference type="ARBA" id="ARBA00022989"/>
    </source>
</evidence>
<dbReference type="OrthoDB" id="9791874at2"/>
<keyword evidence="6 7" id="KW-0472">Membrane</keyword>
<evidence type="ECO:0000256" key="2">
    <source>
        <dbReference type="ARBA" id="ARBA00008193"/>
    </source>
</evidence>
<feature type="transmembrane region" description="Helical" evidence="7">
    <location>
        <begin position="71"/>
        <end position="90"/>
    </location>
</feature>
<evidence type="ECO:0000256" key="6">
    <source>
        <dbReference type="ARBA" id="ARBA00023136"/>
    </source>
</evidence>
<keyword evidence="3" id="KW-1003">Cell membrane</keyword>
<dbReference type="Proteomes" id="UP000274391">
    <property type="component" value="Unassembled WGS sequence"/>
</dbReference>
<feature type="transmembrane region" description="Helical" evidence="7">
    <location>
        <begin position="6"/>
        <end position="28"/>
    </location>
</feature>
<evidence type="ECO:0000256" key="4">
    <source>
        <dbReference type="ARBA" id="ARBA00022692"/>
    </source>
</evidence>
<feature type="transmembrane region" description="Helical" evidence="7">
    <location>
        <begin position="128"/>
        <end position="148"/>
    </location>
</feature>
<comment type="caution">
    <text evidence="9">The sequence shown here is derived from an EMBL/GenBank/DDBJ whole genome shotgun (WGS) entry which is preliminary data.</text>
</comment>
<dbReference type="EMBL" id="RQVS01000001">
    <property type="protein sequence ID" value="RRJ88764.1"/>
    <property type="molecule type" value="Genomic_DNA"/>
</dbReference>
<feature type="transmembrane region" description="Helical" evidence="7">
    <location>
        <begin position="155"/>
        <end position="176"/>
    </location>
</feature>
<dbReference type="PANTHER" id="PTHR30506:SF3">
    <property type="entry name" value="UPF0126 INNER MEMBRANE PROTEIN YADS-RELATED"/>
    <property type="match status" value="1"/>
</dbReference>
<evidence type="ECO:0000256" key="7">
    <source>
        <dbReference type="SAM" id="Phobius"/>
    </source>
</evidence>
<dbReference type="PANTHER" id="PTHR30506">
    <property type="entry name" value="INNER MEMBRANE PROTEIN"/>
    <property type="match status" value="1"/>
</dbReference>
<accession>A0A3P3W1W1</accession>
<reference evidence="9 10" key="1">
    <citation type="submission" date="2018-11" db="EMBL/GenBank/DDBJ databases">
        <title>YIM 102482-1 draft genome.</title>
        <authorList>
            <person name="Li G."/>
            <person name="Jiang Y."/>
        </authorList>
    </citation>
    <scope>NUCLEOTIDE SEQUENCE [LARGE SCALE GENOMIC DNA]</scope>
    <source>
        <strain evidence="9 10">YIM 102482-1</strain>
    </source>
</reference>
<keyword evidence="10" id="KW-1185">Reference proteome</keyword>
<feature type="domain" description="Glycine transporter" evidence="8">
    <location>
        <begin position="103"/>
        <end position="176"/>
    </location>
</feature>
<proteinExistence type="inferred from homology"/>
<dbReference type="InterPro" id="IPR005115">
    <property type="entry name" value="Gly_transporter"/>
</dbReference>
<sequence length="269" mass="28458">MEPTDAIPAIPLWLDLTAVAFGALSASATAENVQSRGRRIDWLGIAILGIAVGLGGGFLRDLLIGVPFATIGSNWYILTAASAALIGMWLSHALQKVNALVTILDAASLGFFAVVGTAKAIAHGIDPLPAIMIGTVAAAGGGAIRDLLVQLPVGVLFAGTFYAAAAFIGTAAFVVADLLGASMITGMLICWVITVGIRLASVKWGLSLPEQMSLRRSESRQRRDQRRLLNWWPVKRRHLRASTHEPATYTGSLPIIDKRRGDEDAQPTA</sequence>
<feature type="domain" description="Glycine transporter" evidence="8">
    <location>
        <begin position="13"/>
        <end position="90"/>
    </location>
</feature>
<comment type="subcellular location">
    <subcellularLocation>
        <location evidence="1">Cell membrane</location>
        <topology evidence="1">Multi-pass membrane protein</topology>
    </subcellularLocation>
</comment>
<evidence type="ECO:0000313" key="10">
    <source>
        <dbReference type="Proteomes" id="UP000274391"/>
    </source>
</evidence>
<dbReference type="GO" id="GO:0005886">
    <property type="term" value="C:plasma membrane"/>
    <property type="evidence" value="ECO:0007669"/>
    <property type="project" value="UniProtKB-SubCell"/>
</dbReference>
<evidence type="ECO:0000256" key="1">
    <source>
        <dbReference type="ARBA" id="ARBA00004651"/>
    </source>
</evidence>
<evidence type="ECO:0000256" key="3">
    <source>
        <dbReference type="ARBA" id="ARBA00022475"/>
    </source>
</evidence>
<dbReference type="RefSeq" id="WP_124968973.1">
    <property type="nucleotide sequence ID" value="NZ_RQVS01000001.1"/>
</dbReference>
<keyword evidence="5 7" id="KW-1133">Transmembrane helix</keyword>